<dbReference type="EMBL" id="JAAVJC010000002">
    <property type="protein sequence ID" value="NJQ13488.1"/>
    <property type="molecule type" value="Genomic_DNA"/>
</dbReference>
<evidence type="ECO:0000313" key="1">
    <source>
        <dbReference type="EMBL" id="NJQ13488.1"/>
    </source>
</evidence>
<protein>
    <recommendedName>
        <fullName evidence="3">Type II toxin-antitoxin system RelE/ParE family toxin</fullName>
    </recommendedName>
</protein>
<reference evidence="1 2" key="1">
    <citation type="submission" date="2020-03" db="EMBL/GenBank/DDBJ databases">
        <title>Draft genome of Streptomyces sp. ventii, isolated from the Axial Seamount in the Pacific Ocean, and resequencing of the two type strains Streptomyces lonarensis strain NCL 716 and Streptomyces bohaiensis strain 11A07.</title>
        <authorList>
            <person name="Loughran R.M."/>
            <person name="Pfannmuller K.M."/>
            <person name="Wasson B.J."/>
            <person name="Deadmond M.C."/>
            <person name="Paddock B.E."/>
            <person name="Koyack M.J."/>
            <person name="Gallegos D.A."/>
            <person name="Mitchell E.A."/>
            <person name="Ushijima B."/>
            <person name="Saw J.H."/>
            <person name="Mcphail K.L."/>
            <person name="Videau P."/>
        </authorList>
    </citation>
    <scope>NUCLEOTIDE SEQUENCE [LARGE SCALE GENOMIC DNA]</scope>
    <source>
        <strain evidence="1 2">11A07</strain>
    </source>
</reference>
<proteinExistence type="predicted"/>
<evidence type="ECO:0008006" key="3">
    <source>
        <dbReference type="Google" id="ProtNLM"/>
    </source>
</evidence>
<dbReference type="Proteomes" id="UP000727056">
    <property type="component" value="Unassembled WGS sequence"/>
</dbReference>
<accession>A0ABX1C617</accession>
<organism evidence="1 2">
    <name type="scientific">Streptomyces bohaiensis</name>
    <dbReference type="NCBI Taxonomy" id="1431344"/>
    <lineage>
        <taxon>Bacteria</taxon>
        <taxon>Bacillati</taxon>
        <taxon>Actinomycetota</taxon>
        <taxon>Actinomycetes</taxon>
        <taxon>Kitasatosporales</taxon>
        <taxon>Streptomycetaceae</taxon>
        <taxon>Streptomyces</taxon>
    </lineage>
</organism>
<name>A0ABX1C617_9ACTN</name>
<gene>
    <name evidence="1" type="ORF">HCN52_00605</name>
</gene>
<keyword evidence="2" id="KW-1185">Reference proteome</keyword>
<dbReference type="RefSeq" id="WP_168086333.1">
    <property type="nucleotide sequence ID" value="NZ_BHZH01000076.1"/>
</dbReference>
<evidence type="ECO:0000313" key="2">
    <source>
        <dbReference type="Proteomes" id="UP000727056"/>
    </source>
</evidence>
<sequence length="80" mass="8827">MSCRVVYAPPADDARLKMDDSTRRTFDTAMRGLAQDPYGGDSAALDGSPDRREATVAGVFVRYYVSRGILTVTVVRLVWI</sequence>
<comment type="caution">
    <text evidence="1">The sequence shown here is derived from an EMBL/GenBank/DDBJ whole genome shotgun (WGS) entry which is preliminary data.</text>
</comment>